<sequence>MASNCRGSPATGHGRPTRLHELTPSAKLTYLVVDRAAPQRLTVTQLRERTRLADRTLRRAIADLDEAELIVRRWRVADGEGPRREIVLADAEQSRQDTAGE</sequence>
<dbReference type="InterPro" id="IPR036390">
    <property type="entry name" value="WH_DNA-bd_sf"/>
</dbReference>
<organism evidence="2 3">
    <name type="scientific">Halorientalis regularis</name>
    <dbReference type="NCBI Taxonomy" id="660518"/>
    <lineage>
        <taxon>Archaea</taxon>
        <taxon>Methanobacteriati</taxon>
        <taxon>Methanobacteriota</taxon>
        <taxon>Stenosarchaea group</taxon>
        <taxon>Halobacteria</taxon>
        <taxon>Halobacteriales</taxon>
        <taxon>Haloarculaceae</taxon>
        <taxon>Halorientalis</taxon>
    </lineage>
</organism>
<dbReference type="EMBL" id="FNBK01000008">
    <property type="protein sequence ID" value="SDF70567.1"/>
    <property type="molecule type" value="Genomic_DNA"/>
</dbReference>
<dbReference type="AlphaFoldDB" id="A0A1G7N9I5"/>
<proteinExistence type="predicted"/>
<feature type="region of interest" description="Disordered" evidence="1">
    <location>
        <begin position="1"/>
        <end position="21"/>
    </location>
</feature>
<evidence type="ECO:0008006" key="4">
    <source>
        <dbReference type="Google" id="ProtNLM"/>
    </source>
</evidence>
<dbReference type="STRING" id="660518.SAMN05216218_108230"/>
<evidence type="ECO:0000256" key="1">
    <source>
        <dbReference type="SAM" id="MobiDB-lite"/>
    </source>
</evidence>
<dbReference type="RefSeq" id="WP_092692579.1">
    <property type="nucleotide sequence ID" value="NZ_FNBK01000008.1"/>
</dbReference>
<gene>
    <name evidence="2" type="ORF">SAMN05216218_108230</name>
</gene>
<protein>
    <recommendedName>
        <fullName evidence="4">MarR family protein</fullName>
    </recommendedName>
</protein>
<dbReference type="SUPFAM" id="SSF46785">
    <property type="entry name" value="Winged helix' DNA-binding domain"/>
    <property type="match status" value="1"/>
</dbReference>
<reference evidence="3" key="1">
    <citation type="submission" date="2016-10" db="EMBL/GenBank/DDBJ databases">
        <authorList>
            <person name="Varghese N."/>
            <person name="Submissions S."/>
        </authorList>
    </citation>
    <scope>NUCLEOTIDE SEQUENCE [LARGE SCALE GENOMIC DNA]</scope>
    <source>
        <strain evidence="3">IBRC-M 10760</strain>
    </source>
</reference>
<evidence type="ECO:0000313" key="2">
    <source>
        <dbReference type="EMBL" id="SDF70567.1"/>
    </source>
</evidence>
<keyword evidence="3" id="KW-1185">Reference proteome</keyword>
<name>A0A1G7N9I5_9EURY</name>
<evidence type="ECO:0000313" key="3">
    <source>
        <dbReference type="Proteomes" id="UP000199076"/>
    </source>
</evidence>
<dbReference type="Proteomes" id="UP000199076">
    <property type="component" value="Unassembled WGS sequence"/>
</dbReference>
<accession>A0A1G7N9I5</accession>